<dbReference type="InterPro" id="IPR007035">
    <property type="entry name" value="Peptidase_M55"/>
</dbReference>
<dbReference type="CDD" id="cd08663">
    <property type="entry name" value="DAP_dppA_1"/>
    <property type="match status" value="1"/>
</dbReference>
<feature type="binding site" evidence="2">
    <location>
        <position position="24"/>
    </location>
    <ligand>
        <name>Zn(2+)</name>
        <dbReference type="ChEBI" id="CHEBI:29105"/>
        <label>1</label>
    </ligand>
</feature>
<keyword evidence="4" id="KW-1185">Reference proteome</keyword>
<name>A0A7G6WSC6_9ACTN</name>
<evidence type="ECO:0000313" key="4">
    <source>
        <dbReference type="Proteomes" id="UP000515563"/>
    </source>
</evidence>
<dbReference type="InterPro" id="IPR036177">
    <property type="entry name" value="Peptidase_M55_sf"/>
</dbReference>
<dbReference type="PIRSF" id="PIRSF015853">
    <property type="entry name" value="Pep_DppA"/>
    <property type="match status" value="1"/>
</dbReference>
<reference evidence="4" key="1">
    <citation type="submission" date="2019-09" db="EMBL/GenBank/DDBJ databases">
        <title>Antimicrobial potential of Antarctic Bacteria.</title>
        <authorList>
            <person name="Benaud N."/>
            <person name="Edwards R.J."/>
            <person name="Ferrari B.C."/>
        </authorList>
    </citation>
    <scope>NUCLEOTIDE SEQUENCE [LARGE SCALE GENOMIC DNA]</scope>
    <source>
        <strain evidence="4">SPB151</strain>
    </source>
</reference>
<sequence length="288" mass="31019">MPRRPGQPRSASRAVKVFLSTDMEGTAGVVDWGQVRGPSTEYEYYRGQLQSEVNAAIDGALGAGATEFLVNDSHSTMQNLRPDELHGRASYLSGKHKPLYMMQGLDDSFDAAMFISYHGSAGSTSSVLHHTYNPRAIAEVRLNGVIAGEAGINALAALAHGVPVVLISGDQVTIDEALPFCPEIEAVVVKESVSHNAALSLHPDTARELIRDGAQRALERLADARLPSITLPAELTVRFHSHAFAELVCALRGVERQAEKVVVISNDDPLQLFRAFIATVLLTRGVSE</sequence>
<dbReference type="Proteomes" id="UP000515563">
    <property type="component" value="Chromosome"/>
</dbReference>
<proteinExistence type="predicted"/>
<gene>
    <name evidence="3" type="ORF">F1D05_01980</name>
</gene>
<dbReference type="KEGG" id="kqi:F1D05_01980"/>
<organism evidence="3 4">
    <name type="scientific">Kribbella qitaiheensis</name>
    <dbReference type="NCBI Taxonomy" id="1544730"/>
    <lineage>
        <taxon>Bacteria</taxon>
        <taxon>Bacillati</taxon>
        <taxon>Actinomycetota</taxon>
        <taxon>Actinomycetes</taxon>
        <taxon>Propionibacteriales</taxon>
        <taxon>Kribbellaceae</taxon>
        <taxon>Kribbella</taxon>
    </lineage>
</organism>
<dbReference type="Pfam" id="PF04951">
    <property type="entry name" value="Peptidase_M55"/>
    <property type="match status" value="1"/>
</dbReference>
<dbReference type="EMBL" id="CP043661">
    <property type="protein sequence ID" value="QNE16891.1"/>
    <property type="molecule type" value="Genomic_DNA"/>
</dbReference>
<feature type="binding site" evidence="2">
    <location>
        <position position="22"/>
    </location>
    <ligand>
        <name>Zn(2+)</name>
        <dbReference type="ChEBI" id="CHEBI:29105"/>
        <label>2</label>
    </ligand>
</feature>
<keyword evidence="2" id="KW-0479">Metal-binding</keyword>
<reference evidence="3 4" key="2">
    <citation type="journal article" date="2020" name="Microbiol. Resour. Announc.">
        <title>Antarctic desert soil bacteria exhibit high novel natural product potential, evaluated through long-read genome sequencing and comparative genomics.</title>
        <authorList>
            <person name="Benaud N."/>
            <person name="Edwards R.J."/>
            <person name="Amos T.G."/>
            <person name="D'Agostino P.M."/>
            <person name="Gutierrez-Chavez C."/>
            <person name="Montgomery K."/>
            <person name="Nicetic I."/>
            <person name="Ferrari B.C."/>
        </authorList>
    </citation>
    <scope>NUCLEOTIDE SEQUENCE [LARGE SCALE GENOMIC DNA]</scope>
    <source>
        <strain evidence="3 4">SPB151</strain>
    </source>
</reference>
<evidence type="ECO:0000256" key="2">
    <source>
        <dbReference type="PIRSR" id="PIRSR015853-2"/>
    </source>
</evidence>
<dbReference type="Gene3D" id="3.30.1360.130">
    <property type="entry name" value="Dipeptide transport protein"/>
    <property type="match status" value="1"/>
</dbReference>
<evidence type="ECO:0000256" key="1">
    <source>
        <dbReference type="PIRSR" id="PIRSR015853-1"/>
    </source>
</evidence>
<feature type="binding site" evidence="2">
    <location>
        <position position="22"/>
    </location>
    <ligand>
        <name>Zn(2+)</name>
        <dbReference type="ChEBI" id="CHEBI:29105"/>
        <label>1</label>
    </ligand>
</feature>
<protein>
    <submittedName>
        <fullName evidence="3">M55 family metallopeptidase</fullName>
    </submittedName>
</protein>
<feature type="binding site" evidence="2">
    <location>
        <position position="149"/>
    </location>
    <ligand>
        <name>Zn(2+)</name>
        <dbReference type="ChEBI" id="CHEBI:29105"/>
        <label>2</label>
    </ligand>
</feature>
<feature type="binding site" evidence="2">
    <location>
        <position position="118"/>
    </location>
    <ligand>
        <name>Zn(2+)</name>
        <dbReference type="ChEBI" id="CHEBI:29105"/>
        <label>2</label>
    </ligand>
</feature>
<feature type="active site" description="Nucleophile" evidence="1">
    <location>
        <position position="130"/>
    </location>
</feature>
<dbReference type="SUPFAM" id="SSF63992">
    <property type="entry name" value="Dipeptide transport protein"/>
    <property type="match status" value="1"/>
</dbReference>
<evidence type="ECO:0000313" key="3">
    <source>
        <dbReference type="EMBL" id="QNE16891.1"/>
    </source>
</evidence>
<dbReference type="AlphaFoldDB" id="A0A7G6WSC6"/>
<dbReference type="GO" id="GO:0046872">
    <property type="term" value="F:metal ion binding"/>
    <property type="evidence" value="ECO:0007669"/>
    <property type="project" value="UniProtKB-KW"/>
</dbReference>
<dbReference type="InterPro" id="IPR027476">
    <property type="entry name" value="DppA_N"/>
</dbReference>
<keyword evidence="2" id="KW-0862">Zinc</keyword>
<dbReference type="Gene3D" id="3.40.50.10780">
    <property type="entry name" value="Dipeptide transport protein"/>
    <property type="match status" value="1"/>
</dbReference>
<accession>A0A7G6WSC6</accession>
<feature type="binding site" evidence="2">
    <location>
        <position position="74"/>
    </location>
    <ligand>
        <name>Zn(2+)</name>
        <dbReference type="ChEBI" id="CHEBI:29105"/>
        <label>2</label>
    </ligand>
</feature>